<evidence type="ECO:0000259" key="1">
    <source>
        <dbReference type="Pfam" id="PF07110"/>
    </source>
</evidence>
<dbReference type="Proteomes" id="UP000675747">
    <property type="component" value="Unassembled WGS sequence"/>
</dbReference>
<reference evidence="2" key="2">
    <citation type="submission" date="2021-04" db="EMBL/GenBank/DDBJ databases">
        <authorList>
            <person name="Karlyshev A.V."/>
        </authorList>
    </citation>
    <scope>NUCLEOTIDE SEQUENCE</scope>
    <source>
        <strain evidence="2">LMG 29479</strain>
    </source>
</reference>
<feature type="domain" description="EthD" evidence="1">
    <location>
        <begin position="23"/>
        <end position="93"/>
    </location>
</feature>
<dbReference type="InterPro" id="IPR009799">
    <property type="entry name" value="EthD_dom"/>
</dbReference>
<reference evidence="3 4" key="1">
    <citation type="journal article" date="2021" name="Microbiol. Resour. Announc.">
        <title>Draft Genome Sequence of Coralloluteibacterium stylophorae LMG 29479T.</title>
        <authorList>
            <person name="Karlyshev A.V."/>
            <person name="Kudryashova E.B."/>
            <person name="Ariskina E.V."/>
            <person name="Conroy A.P."/>
            <person name="Abidueva E.Y."/>
        </authorList>
    </citation>
    <scope>NUCLEOTIDE SEQUENCE [LARGE SCALE GENOMIC DNA]</scope>
    <source>
        <strain evidence="3 4">LMG 29479</strain>
    </source>
</reference>
<dbReference type="EMBL" id="JAGQFT010000009">
    <property type="protein sequence ID" value="MBR0561397.1"/>
    <property type="molecule type" value="Genomic_DNA"/>
</dbReference>
<dbReference type="InterPro" id="IPR011008">
    <property type="entry name" value="Dimeric_a/b-barrel"/>
</dbReference>
<gene>
    <name evidence="3" type="ORF">KB893_008430</name>
    <name evidence="2" type="ORF">KB893_02510</name>
</gene>
<protein>
    <submittedName>
        <fullName evidence="2">EthD family reductase</fullName>
    </submittedName>
</protein>
<organism evidence="2">
    <name type="scientific">Coralloluteibacterium stylophorae</name>
    <dbReference type="NCBI Taxonomy" id="1776034"/>
    <lineage>
        <taxon>Bacteria</taxon>
        <taxon>Pseudomonadati</taxon>
        <taxon>Pseudomonadota</taxon>
        <taxon>Gammaproteobacteria</taxon>
        <taxon>Lysobacterales</taxon>
        <taxon>Lysobacteraceae</taxon>
        <taxon>Coralloluteibacterium</taxon>
    </lineage>
</organism>
<dbReference type="Pfam" id="PF07110">
    <property type="entry name" value="EthD"/>
    <property type="match status" value="1"/>
</dbReference>
<evidence type="ECO:0000313" key="3">
    <source>
        <dbReference type="EMBL" id="MBS7457163.1"/>
    </source>
</evidence>
<keyword evidence="4" id="KW-1185">Reference proteome</keyword>
<evidence type="ECO:0000313" key="2">
    <source>
        <dbReference type="EMBL" id="MBR0561397.1"/>
    </source>
</evidence>
<dbReference type="Gene3D" id="3.30.70.100">
    <property type="match status" value="1"/>
</dbReference>
<accession>A0A8J8AWK3</accession>
<proteinExistence type="predicted"/>
<dbReference type="RefSeq" id="WP_211925366.1">
    <property type="nucleotide sequence ID" value="NZ_JAGQFT020000004.1"/>
</dbReference>
<sequence>MHSQASPTVVHVRYRGARHDRFDRHYYVDVHLPLVMAAWGRYGLLGLEAFFPASGSEGTVALCECIFRDDAALDAAFASPEAARVMADVPRFTAIAPTRFRLLPL</sequence>
<evidence type="ECO:0000313" key="4">
    <source>
        <dbReference type="Proteomes" id="UP000675747"/>
    </source>
</evidence>
<comment type="caution">
    <text evidence="2">The sequence shown here is derived from an EMBL/GenBank/DDBJ whole genome shotgun (WGS) entry which is preliminary data.</text>
</comment>
<dbReference type="NCBIfam" id="TIGR02118">
    <property type="entry name" value="EthD family reductase"/>
    <property type="match status" value="1"/>
</dbReference>
<dbReference type="PANTHER" id="PTHR40260:SF2">
    <property type="entry name" value="BLR8190 PROTEIN"/>
    <property type="match status" value="1"/>
</dbReference>
<dbReference type="AlphaFoldDB" id="A0A8J8AWK3"/>
<dbReference type="SUPFAM" id="SSF54909">
    <property type="entry name" value="Dimeric alpha+beta barrel"/>
    <property type="match status" value="1"/>
</dbReference>
<dbReference type="GO" id="GO:0016491">
    <property type="term" value="F:oxidoreductase activity"/>
    <property type="evidence" value="ECO:0007669"/>
    <property type="project" value="InterPro"/>
</dbReference>
<dbReference type="EMBL" id="JAGQFT020000004">
    <property type="protein sequence ID" value="MBS7457163.1"/>
    <property type="molecule type" value="Genomic_DNA"/>
</dbReference>
<dbReference type="PANTHER" id="PTHR40260">
    <property type="entry name" value="BLR8190 PROTEIN"/>
    <property type="match status" value="1"/>
</dbReference>
<name>A0A8J8AWK3_9GAMM</name>